<protein>
    <submittedName>
        <fullName evidence="1">Bromodomain and PHD finger-containing protein 3</fullName>
    </submittedName>
</protein>
<gene>
    <name evidence="1" type="ORF">LOK49_LG15G01043</name>
</gene>
<organism evidence="1 2">
    <name type="scientific">Camellia lanceoleosa</name>
    <dbReference type="NCBI Taxonomy" id="1840588"/>
    <lineage>
        <taxon>Eukaryota</taxon>
        <taxon>Viridiplantae</taxon>
        <taxon>Streptophyta</taxon>
        <taxon>Embryophyta</taxon>
        <taxon>Tracheophyta</taxon>
        <taxon>Spermatophyta</taxon>
        <taxon>Magnoliopsida</taxon>
        <taxon>eudicotyledons</taxon>
        <taxon>Gunneridae</taxon>
        <taxon>Pentapetalae</taxon>
        <taxon>asterids</taxon>
        <taxon>Ericales</taxon>
        <taxon>Theaceae</taxon>
        <taxon>Camellia</taxon>
    </lineage>
</organism>
<keyword evidence="2" id="KW-1185">Reference proteome</keyword>
<reference evidence="1 2" key="1">
    <citation type="journal article" date="2022" name="Plant J.">
        <title>Chromosome-level genome of Camellia lanceoleosa provides a valuable resource for understanding genome evolution and self-incompatibility.</title>
        <authorList>
            <person name="Gong W."/>
            <person name="Xiao S."/>
            <person name="Wang L."/>
            <person name="Liao Z."/>
            <person name="Chang Y."/>
            <person name="Mo W."/>
            <person name="Hu G."/>
            <person name="Li W."/>
            <person name="Zhao G."/>
            <person name="Zhu H."/>
            <person name="Hu X."/>
            <person name="Ji K."/>
            <person name="Xiang X."/>
            <person name="Song Q."/>
            <person name="Yuan D."/>
            <person name="Jin S."/>
            <person name="Zhang L."/>
        </authorList>
    </citation>
    <scope>NUCLEOTIDE SEQUENCE [LARGE SCALE GENOMIC DNA]</scope>
    <source>
        <strain evidence="1">SQ_2022a</strain>
    </source>
</reference>
<evidence type="ECO:0000313" key="1">
    <source>
        <dbReference type="EMBL" id="KAI7982994.1"/>
    </source>
</evidence>
<evidence type="ECO:0000313" key="2">
    <source>
        <dbReference type="Proteomes" id="UP001060215"/>
    </source>
</evidence>
<dbReference type="EMBL" id="CM045768">
    <property type="protein sequence ID" value="KAI7982994.1"/>
    <property type="molecule type" value="Genomic_DNA"/>
</dbReference>
<name>A0ACC0F3G9_9ERIC</name>
<accession>A0ACC0F3G9</accession>
<comment type="caution">
    <text evidence="1">The sequence shown here is derived from an EMBL/GenBank/DDBJ whole genome shotgun (WGS) entry which is preliminary data.</text>
</comment>
<proteinExistence type="predicted"/>
<sequence length="681" mass="75832">MVKRKGRGRQKRNAKKQNNNDNINPSTSEQQEQTQQVNAAQHNVPPPPPPGRQPLPGPRRGRKKKRLEEVAFSSIGPTAQQHGEKPKDEIPPVNSVFQSSQRMPEKRILEFILDILQRRDTHEIFGQPVDANEVEGYYDIIEKPMDFGTMRAKLQEGMYSTLEQFESDVFLILNNAMLFNSSTTIYFRQARAIHDLAKRVFQTLKTDPKKFELDSSLPRRRNGRKPQGETRSLHVKFGAKLRGNSLAHRGSSATNPYENEILPGSRDGRNVNFCETGRCQMYKHQSEESSIVLTIYSSSKELVPGNGGIGYNESLLRFVKDLGPTAQNVANQKLSHSFRDSSCLISSLAAQQQPNCINGATEDANNPLGSHVNINIDSSTCRGKMALGIGGLDKGKSVLTGDSINPNDAHRTRNQLGSYLPGAGTANINGYTTTDWMAGSKPLDDQFQPAHLFPRSQLVEFLSNSNQRLKSSLCPSKVITSSSSNAPPDLNWGASSAQVEWSRPTPCGPQAIYDFSRIQPQQPDEANIYGHDAFAQQGLDVTWTPYPQPQPQPGLLNLLGEDVFVQTQQQLPVVSYIQSLPSEVNWMGQDGYVQRGLYPALSEFDVNSVGQNVILPRQTQQLVLACQGLMSDAVNFCEGGSLQGQEENSNAQFWDFQQQHLRVTPQHPDLDIRLRTQNRRS</sequence>
<dbReference type="Proteomes" id="UP001060215">
    <property type="component" value="Chromosome 11"/>
</dbReference>